<gene>
    <name evidence="2" type="ORF">Amon01_000524300</name>
</gene>
<comment type="caution">
    <text evidence="2">The sequence shown here is derived from an EMBL/GenBank/DDBJ whole genome shotgun (WGS) entry which is preliminary data.</text>
</comment>
<dbReference type="EMBL" id="BSXU01002836">
    <property type="protein sequence ID" value="GMG39324.1"/>
    <property type="molecule type" value="Genomic_DNA"/>
</dbReference>
<dbReference type="OrthoDB" id="552049at2759"/>
<dbReference type="GO" id="GO:0006457">
    <property type="term" value="P:protein folding"/>
    <property type="evidence" value="ECO:0007669"/>
    <property type="project" value="InterPro"/>
</dbReference>
<dbReference type="InterPro" id="IPR044713">
    <property type="entry name" value="DNJA1/2-like"/>
</dbReference>
<dbReference type="Pfam" id="PF00226">
    <property type="entry name" value="DnaJ"/>
    <property type="match status" value="1"/>
</dbReference>
<name>A0A9W7DGP7_AMBMO</name>
<dbReference type="SUPFAM" id="SSF46565">
    <property type="entry name" value="Chaperone J-domain"/>
    <property type="match status" value="1"/>
</dbReference>
<dbReference type="PRINTS" id="PR00625">
    <property type="entry name" value="JDOMAIN"/>
</dbReference>
<accession>A0A9W7DGP7</accession>
<proteinExistence type="predicted"/>
<dbReference type="Gene3D" id="1.10.287.110">
    <property type="entry name" value="DnaJ domain"/>
    <property type="match status" value="1"/>
</dbReference>
<dbReference type="CDD" id="cd06257">
    <property type="entry name" value="DnaJ"/>
    <property type="match status" value="1"/>
</dbReference>
<dbReference type="InterPro" id="IPR001623">
    <property type="entry name" value="DnaJ_domain"/>
</dbReference>
<dbReference type="PROSITE" id="PS00636">
    <property type="entry name" value="DNAJ_1"/>
    <property type="match status" value="1"/>
</dbReference>
<feature type="domain" description="J" evidence="1">
    <location>
        <begin position="10"/>
        <end position="77"/>
    </location>
</feature>
<organism evidence="2 3">
    <name type="scientific">Ambrosiozyma monospora</name>
    <name type="common">Yeast</name>
    <name type="synonym">Endomycopsis monosporus</name>
    <dbReference type="NCBI Taxonomy" id="43982"/>
    <lineage>
        <taxon>Eukaryota</taxon>
        <taxon>Fungi</taxon>
        <taxon>Dikarya</taxon>
        <taxon>Ascomycota</taxon>
        <taxon>Saccharomycotina</taxon>
        <taxon>Pichiomycetes</taxon>
        <taxon>Pichiales</taxon>
        <taxon>Pichiaceae</taxon>
        <taxon>Ambrosiozyma</taxon>
    </lineage>
</organism>
<evidence type="ECO:0000313" key="2">
    <source>
        <dbReference type="EMBL" id="GMG39324.1"/>
    </source>
</evidence>
<dbReference type="SMART" id="SM00271">
    <property type="entry name" value="DnaJ"/>
    <property type="match status" value="1"/>
</dbReference>
<dbReference type="GO" id="GO:0030544">
    <property type="term" value="F:Hsp70 protein binding"/>
    <property type="evidence" value="ECO:0007669"/>
    <property type="project" value="InterPro"/>
</dbReference>
<protein>
    <submittedName>
        <fullName evidence="2">Unnamed protein product</fullName>
    </submittedName>
</protein>
<dbReference type="Proteomes" id="UP001165063">
    <property type="component" value="Unassembled WGS sequence"/>
</dbReference>
<keyword evidence="3" id="KW-1185">Reference proteome</keyword>
<evidence type="ECO:0000313" key="3">
    <source>
        <dbReference type="Proteomes" id="UP001165063"/>
    </source>
</evidence>
<dbReference type="PANTHER" id="PTHR43888">
    <property type="entry name" value="DNAJ-LIKE-2, ISOFORM A-RELATED"/>
    <property type="match status" value="1"/>
</dbReference>
<dbReference type="InterPro" id="IPR018253">
    <property type="entry name" value="DnaJ_domain_CS"/>
</dbReference>
<reference evidence="2" key="1">
    <citation type="submission" date="2023-04" db="EMBL/GenBank/DDBJ databases">
        <title>Ambrosiozyma monospora NBRC 1965.</title>
        <authorList>
            <person name="Ichikawa N."/>
            <person name="Sato H."/>
            <person name="Tonouchi N."/>
        </authorList>
    </citation>
    <scope>NUCLEOTIDE SEQUENCE</scope>
    <source>
        <strain evidence="2">NBRC 1965</strain>
    </source>
</reference>
<dbReference type="InterPro" id="IPR036869">
    <property type="entry name" value="J_dom_sf"/>
</dbReference>
<dbReference type="PROSITE" id="PS50076">
    <property type="entry name" value="DNAJ_2"/>
    <property type="match status" value="1"/>
</dbReference>
<sequence length="178" mass="20048">MTEDEEVELSLYEILGVDSKASSVEIRRSYRKLALQYHPDKVAEADKDSAANKFKKVSHAYEVLIDEEKRGNYDKYGTYDGSVPARAAGDDFDTPTSSFGGAAFAGSNTEFDPQDFAKFFNNIGKETSKSPYRPRDTTKSEDAVLHVELNLDDLYNGKVIKSTSTRNRICLTYTWEQE</sequence>
<evidence type="ECO:0000259" key="1">
    <source>
        <dbReference type="PROSITE" id="PS50076"/>
    </source>
</evidence>
<dbReference type="AlphaFoldDB" id="A0A9W7DGP7"/>